<dbReference type="PANTHER" id="PTHR47706:SF1">
    <property type="entry name" value="CIPA-LIKE, PUTATIVE (AFU_ORTHOLOGUE AFUA_1G12460)-RELATED"/>
    <property type="match status" value="1"/>
</dbReference>
<dbReference type="AlphaFoldDB" id="A0A9W9EUR8"/>
<evidence type="ECO:0000313" key="5">
    <source>
        <dbReference type="EMBL" id="KAJ5088413.1"/>
    </source>
</evidence>
<evidence type="ECO:0000256" key="1">
    <source>
        <dbReference type="ARBA" id="ARBA00005725"/>
    </source>
</evidence>
<organism evidence="5 6">
    <name type="scientific">Penicillium angulare</name>
    <dbReference type="NCBI Taxonomy" id="116970"/>
    <lineage>
        <taxon>Eukaryota</taxon>
        <taxon>Fungi</taxon>
        <taxon>Dikarya</taxon>
        <taxon>Ascomycota</taxon>
        <taxon>Pezizomycotina</taxon>
        <taxon>Eurotiomycetes</taxon>
        <taxon>Eurotiomycetidae</taxon>
        <taxon>Eurotiales</taxon>
        <taxon>Aspergillaceae</taxon>
        <taxon>Penicillium</taxon>
    </lineage>
</organism>
<comment type="similarity">
    <text evidence="1">Belongs to the NmrA-type oxidoreductase family. Isoflavone reductase subfamily.</text>
</comment>
<keyword evidence="3" id="KW-0560">Oxidoreductase</keyword>
<dbReference type="InterPro" id="IPR036291">
    <property type="entry name" value="NAD(P)-bd_dom_sf"/>
</dbReference>
<evidence type="ECO:0000256" key="2">
    <source>
        <dbReference type="ARBA" id="ARBA00022857"/>
    </source>
</evidence>
<keyword evidence="2" id="KW-0521">NADP</keyword>
<dbReference type="GO" id="GO:0016491">
    <property type="term" value="F:oxidoreductase activity"/>
    <property type="evidence" value="ECO:0007669"/>
    <property type="project" value="UniProtKB-KW"/>
</dbReference>
<protein>
    <submittedName>
        <fullName evidence="5">Oxidoreductase CipA</fullName>
    </submittedName>
</protein>
<dbReference type="CDD" id="cd05259">
    <property type="entry name" value="PCBER_SDR_a"/>
    <property type="match status" value="1"/>
</dbReference>
<accession>A0A9W9EUR8</accession>
<evidence type="ECO:0000313" key="6">
    <source>
        <dbReference type="Proteomes" id="UP001149165"/>
    </source>
</evidence>
<proteinExistence type="inferred from homology"/>
<dbReference type="SUPFAM" id="SSF51735">
    <property type="entry name" value="NAD(P)-binding Rossmann-fold domains"/>
    <property type="match status" value="1"/>
</dbReference>
<evidence type="ECO:0000256" key="3">
    <source>
        <dbReference type="ARBA" id="ARBA00023002"/>
    </source>
</evidence>
<dbReference type="OrthoDB" id="9974981at2759"/>
<gene>
    <name evidence="5" type="ORF">N7456_012029</name>
</gene>
<dbReference type="InterPro" id="IPR016040">
    <property type="entry name" value="NAD(P)-bd_dom"/>
</dbReference>
<feature type="domain" description="NAD(P)-binding" evidence="4">
    <location>
        <begin position="10"/>
        <end position="156"/>
    </location>
</feature>
<dbReference type="Proteomes" id="UP001149165">
    <property type="component" value="Unassembled WGS sequence"/>
</dbReference>
<dbReference type="PANTHER" id="PTHR47706">
    <property type="entry name" value="NMRA-LIKE FAMILY PROTEIN"/>
    <property type="match status" value="1"/>
</dbReference>
<comment type="caution">
    <text evidence="5">The sequence shown here is derived from an EMBL/GenBank/DDBJ whole genome shotgun (WGS) entry which is preliminary data.</text>
</comment>
<reference evidence="5" key="1">
    <citation type="submission" date="2022-11" db="EMBL/GenBank/DDBJ databases">
        <authorList>
            <person name="Petersen C."/>
        </authorList>
    </citation>
    <scope>NUCLEOTIDE SEQUENCE</scope>
    <source>
        <strain evidence="5">IBT 30069</strain>
    </source>
</reference>
<keyword evidence="6" id="KW-1185">Reference proteome</keyword>
<evidence type="ECO:0000259" key="4">
    <source>
        <dbReference type="Pfam" id="PF13460"/>
    </source>
</evidence>
<dbReference type="Pfam" id="PF13460">
    <property type="entry name" value="NAD_binding_10"/>
    <property type="match status" value="1"/>
</dbReference>
<sequence>MVFTKIAIAGGSGSLGRTVVKALLDAKFDVTILSRSPYPDHDLLPGTKFQCVDYTSIDSLVEALEDQDALVNTLAYGRIPEEVHIRLIQAAQKADLKRFIPSEFGSDTTNEFVAKHPILGGKAAITKRLQEICSQQPEDNSTLTWTAVINGPFLDWGLENKFLMNLQGPSTPIYNGGNGLWSTTTLAGTGRAVAGILMHPSETKNRYVFVAEAELSQNILLDMSGMKDQITLENMKSKDLEAAAYEAIQRNPPDHQMFAVNLIRQVIFSEEYGNRFEKLDNELLGVNMLSEAEIIELVKRYSG</sequence>
<dbReference type="EMBL" id="JAPQKH010000007">
    <property type="protein sequence ID" value="KAJ5088413.1"/>
    <property type="molecule type" value="Genomic_DNA"/>
</dbReference>
<name>A0A9W9EUR8_9EURO</name>
<dbReference type="InterPro" id="IPR051609">
    <property type="entry name" value="NmrA/Isoflavone_reductase-like"/>
</dbReference>
<dbReference type="InterPro" id="IPR045312">
    <property type="entry name" value="PCBER-like"/>
</dbReference>
<reference evidence="5" key="2">
    <citation type="journal article" date="2023" name="IMA Fungus">
        <title>Comparative genomic study of the Penicillium genus elucidates a diverse pangenome and 15 lateral gene transfer events.</title>
        <authorList>
            <person name="Petersen C."/>
            <person name="Sorensen T."/>
            <person name="Nielsen M.R."/>
            <person name="Sondergaard T.E."/>
            <person name="Sorensen J.L."/>
            <person name="Fitzpatrick D.A."/>
            <person name="Frisvad J.C."/>
            <person name="Nielsen K.L."/>
        </authorList>
    </citation>
    <scope>NUCLEOTIDE SEQUENCE</scope>
    <source>
        <strain evidence="5">IBT 30069</strain>
    </source>
</reference>
<dbReference type="Gene3D" id="3.40.50.720">
    <property type="entry name" value="NAD(P)-binding Rossmann-like Domain"/>
    <property type="match status" value="1"/>
</dbReference>